<comment type="caution">
    <text evidence="2">The sequence shown here is derived from an EMBL/GenBank/DDBJ whole genome shotgun (WGS) entry which is preliminary data.</text>
</comment>
<protein>
    <recommendedName>
        <fullName evidence="1">Thioredoxin domain-containing protein</fullName>
    </recommendedName>
</protein>
<keyword evidence="3" id="KW-1185">Reference proteome</keyword>
<evidence type="ECO:0000313" key="2">
    <source>
        <dbReference type="EMBL" id="GAA5141265.1"/>
    </source>
</evidence>
<dbReference type="Gene3D" id="3.40.30.10">
    <property type="entry name" value="Glutaredoxin"/>
    <property type="match status" value="1"/>
</dbReference>
<accession>A0ABP9P621</accession>
<dbReference type="EMBL" id="BAABKG010000001">
    <property type="protein sequence ID" value="GAA5141265.1"/>
    <property type="molecule type" value="Genomic_DNA"/>
</dbReference>
<dbReference type="Pfam" id="PF00085">
    <property type="entry name" value="Thioredoxin"/>
    <property type="match status" value="1"/>
</dbReference>
<evidence type="ECO:0000259" key="1">
    <source>
        <dbReference type="Pfam" id="PF00085"/>
    </source>
</evidence>
<feature type="domain" description="Thioredoxin" evidence="1">
    <location>
        <begin position="24"/>
        <end position="100"/>
    </location>
</feature>
<proteinExistence type="predicted"/>
<dbReference type="Proteomes" id="UP001500221">
    <property type="component" value="Unassembled WGS sequence"/>
</dbReference>
<evidence type="ECO:0000313" key="3">
    <source>
        <dbReference type="Proteomes" id="UP001500221"/>
    </source>
</evidence>
<organism evidence="2 3">
    <name type="scientific">Nocardioides marinquilinus</name>
    <dbReference type="NCBI Taxonomy" id="1210400"/>
    <lineage>
        <taxon>Bacteria</taxon>
        <taxon>Bacillati</taxon>
        <taxon>Actinomycetota</taxon>
        <taxon>Actinomycetes</taxon>
        <taxon>Propionibacteriales</taxon>
        <taxon>Nocardioidaceae</taxon>
        <taxon>Nocardioides</taxon>
    </lineage>
</organism>
<reference evidence="3" key="1">
    <citation type="journal article" date="2019" name="Int. J. Syst. Evol. Microbiol.">
        <title>The Global Catalogue of Microorganisms (GCM) 10K type strain sequencing project: providing services to taxonomists for standard genome sequencing and annotation.</title>
        <authorList>
            <consortium name="The Broad Institute Genomics Platform"/>
            <consortium name="The Broad Institute Genome Sequencing Center for Infectious Disease"/>
            <person name="Wu L."/>
            <person name="Ma J."/>
        </authorList>
    </citation>
    <scope>NUCLEOTIDE SEQUENCE [LARGE SCALE GENOMIC DNA]</scope>
    <source>
        <strain evidence="3">JCM 18459</strain>
    </source>
</reference>
<dbReference type="RefSeq" id="WP_345453655.1">
    <property type="nucleotide sequence ID" value="NZ_BAABKG010000001.1"/>
</dbReference>
<sequence length="103" mass="11224">MSETTLRPATDLDFADVVLGAVGLVLVAFHHGRTVPSEVLDLAAALPWLCFAHLDADRWPRTPAAYRVVRLPTLLVFSGGEPLMTLDGGQPADRLRHVLEALR</sequence>
<dbReference type="InterPro" id="IPR036249">
    <property type="entry name" value="Thioredoxin-like_sf"/>
</dbReference>
<gene>
    <name evidence="2" type="ORF">GCM10023340_02680</name>
</gene>
<dbReference type="InterPro" id="IPR013766">
    <property type="entry name" value="Thioredoxin_domain"/>
</dbReference>
<dbReference type="SUPFAM" id="SSF52833">
    <property type="entry name" value="Thioredoxin-like"/>
    <property type="match status" value="1"/>
</dbReference>
<name>A0ABP9P621_9ACTN</name>
<dbReference type="CDD" id="cd02947">
    <property type="entry name" value="TRX_family"/>
    <property type="match status" value="1"/>
</dbReference>